<dbReference type="OrthoDB" id="6757328at2759"/>
<evidence type="ECO:0000256" key="1">
    <source>
        <dbReference type="SAM" id="MobiDB-lite"/>
    </source>
</evidence>
<feature type="domain" description="ZP" evidence="4">
    <location>
        <begin position="114"/>
        <end position="433"/>
    </location>
</feature>
<dbReference type="AlphaFoldDB" id="A0A8X6J0X6"/>
<dbReference type="Proteomes" id="UP000887116">
    <property type="component" value="Unassembled WGS sequence"/>
</dbReference>
<dbReference type="InterPro" id="IPR001507">
    <property type="entry name" value="ZP_dom"/>
</dbReference>
<keyword evidence="2" id="KW-0472">Membrane</keyword>
<evidence type="ECO:0000313" key="6">
    <source>
        <dbReference type="Proteomes" id="UP000887116"/>
    </source>
</evidence>
<dbReference type="PANTHER" id="PTHR39959:SF2">
    <property type="entry name" value="RE44287P"/>
    <property type="match status" value="1"/>
</dbReference>
<keyword evidence="6" id="KW-1185">Reference proteome</keyword>
<accession>A0A8X6J0X6</accession>
<evidence type="ECO:0000256" key="2">
    <source>
        <dbReference type="SAM" id="Phobius"/>
    </source>
</evidence>
<feature type="chain" id="PRO_5036450076" description="ZP domain-containing protein" evidence="3">
    <location>
        <begin position="24"/>
        <end position="547"/>
    </location>
</feature>
<protein>
    <recommendedName>
        <fullName evidence="4">ZP domain-containing protein</fullName>
    </recommendedName>
</protein>
<name>A0A8X6J0X6_TRICU</name>
<dbReference type="PROSITE" id="PS51034">
    <property type="entry name" value="ZP_2"/>
    <property type="match status" value="1"/>
</dbReference>
<sequence length="547" mass="61033">MRHFTQNIVFWGVFCQVLLRASFEDQQDGTKKKADRFGVGWWDPDPWISEPQPPAPIGPPPQRPQPVRPPAPLEQPRPPAPLVQPPAPIQNVHHSSNLENDHVTRGGVHAEEIQCMRSNGVTLLSAVIIPPPEYTSQPVFEDAVGPSHTADCAMRPNEGPGYQQRTFAMYVHHFNKCGVRVQQGSDGKEWISVTIRFPFMEGLRMAEDEYVMIMCKPQDRIATTQHVMDMRGTATEGRSVQPKKVFRSGPRDVACRMSLMTRGQGSRSFSREMKSGATVRVGQDLQIKAIVKEGDGWNAAMLKDVVISRLSGNRISSNARTSQYPTNNHDNVNTVDVGENAIYRDQRTEDTTAHDVAQLVFGDGCRNPQYRPIAPFHPQRDSNNPLSVNFVFKAFMFQNMLDGESLRLSAQVVACAELSDCQQAFCNGEIPRGKRKRREFRNISGTAFEHPSVKNFTEDFQLTVTLGGFSQTPFVSESPSVTKKQSSLITDCKLILISVSSAAILFCLATTSAAAIAIGSKRKGILSPRQEEEMKLKKKLERLRMKK</sequence>
<proteinExistence type="predicted"/>
<feature type="signal peptide" evidence="3">
    <location>
        <begin position="1"/>
        <end position="23"/>
    </location>
</feature>
<keyword evidence="2" id="KW-1133">Transmembrane helix</keyword>
<evidence type="ECO:0000256" key="3">
    <source>
        <dbReference type="SAM" id="SignalP"/>
    </source>
</evidence>
<reference evidence="5" key="1">
    <citation type="submission" date="2020-07" db="EMBL/GenBank/DDBJ databases">
        <title>Multicomponent nature underlies the extraordinary mechanical properties of spider dragline silk.</title>
        <authorList>
            <person name="Kono N."/>
            <person name="Nakamura H."/>
            <person name="Mori M."/>
            <person name="Yoshida Y."/>
            <person name="Ohtoshi R."/>
            <person name="Malay A.D."/>
            <person name="Moran D.A.P."/>
            <person name="Tomita M."/>
            <person name="Numata K."/>
            <person name="Arakawa K."/>
        </authorList>
    </citation>
    <scope>NUCLEOTIDE SEQUENCE</scope>
</reference>
<evidence type="ECO:0000259" key="4">
    <source>
        <dbReference type="PROSITE" id="PS51034"/>
    </source>
</evidence>
<organism evidence="5 6">
    <name type="scientific">Trichonephila clavata</name>
    <name type="common">Joro spider</name>
    <name type="synonym">Nephila clavata</name>
    <dbReference type="NCBI Taxonomy" id="2740835"/>
    <lineage>
        <taxon>Eukaryota</taxon>
        <taxon>Metazoa</taxon>
        <taxon>Ecdysozoa</taxon>
        <taxon>Arthropoda</taxon>
        <taxon>Chelicerata</taxon>
        <taxon>Arachnida</taxon>
        <taxon>Araneae</taxon>
        <taxon>Araneomorphae</taxon>
        <taxon>Entelegynae</taxon>
        <taxon>Araneoidea</taxon>
        <taxon>Nephilidae</taxon>
        <taxon>Trichonephila</taxon>
    </lineage>
</organism>
<keyword evidence="2" id="KW-0812">Transmembrane</keyword>
<feature type="region of interest" description="Disordered" evidence="1">
    <location>
        <begin position="25"/>
        <end position="94"/>
    </location>
</feature>
<dbReference type="EMBL" id="BMAO01027194">
    <property type="protein sequence ID" value="GFR15135.1"/>
    <property type="molecule type" value="Genomic_DNA"/>
</dbReference>
<dbReference type="PANTHER" id="PTHR39959">
    <property type="entry name" value="RE44287P-RELATED"/>
    <property type="match status" value="1"/>
</dbReference>
<keyword evidence="3" id="KW-0732">Signal</keyword>
<evidence type="ECO:0000313" key="5">
    <source>
        <dbReference type="EMBL" id="GFR15135.1"/>
    </source>
</evidence>
<feature type="compositionally biased region" description="Pro residues" evidence="1">
    <location>
        <begin position="51"/>
        <end position="88"/>
    </location>
</feature>
<comment type="caution">
    <text evidence="5">The sequence shown here is derived from an EMBL/GenBank/DDBJ whole genome shotgun (WGS) entry which is preliminary data.</text>
</comment>
<feature type="transmembrane region" description="Helical" evidence="2">
    <location>
        <begin position="494"/>
        <end position="519"/>
    </location>
</feature>
<gene>
    <name evidence="5" type="primary">AVEN_91098_1</name>
    <name evidence="5" type="ORF">TNCT_52461</name>
</gene>